<organism evidence="1 2">
    <name type="scientific">Streptomyces flavofungini</name>
    <dbReference type="NCBI Taxonomy" id="68200"/>
    <lineage>
        <taxon>Bacteria</taxon>
        <taxon>Bacillati</taxon>
        <taxon>Actinomycetota</taxon>
        <taxon>Actinomycetes</taxon>
        <taxon>Kitasatosporales</taxon>
        <taxon>Streptomycetaceae</taxon>
        <taxon>Streptomyces</taxon>
    </lineage>
</organism>
<proteinExistence type="predicted"/>
<evidence type="ECO:0000313" key="2">
    <source>
        <dbReference type="Proteomes" id="UP000634780"/>
    </source>
</evidence>
<keyword evidence="2" id="KW-1185">Reference proteome</keyword>
<dbReference type="EMBL" id="JAEKOZ010000026">
    <property type="protein sequence ID" value="MBJ3811480.1"/>
    <property type="molecule type" value="Genomic_DNA"/>
</dbReference>
<comment type="caution">
    <text evidence="1">The sequence shown here is derived from an EMBL/GenBank/DDBJ whole genome shotgun (WGS) entry which is preliminary data.</text>
</comment>
<protein>
    <submittedName>
        <fullName evidence="1">Uncharacterized protein</fullName>
    </submittedName>
</protein>
<sequence>MTEHPPVIVHPPSPSGGRRVTIREQIVGLALGPGDLREFLRRSGLDPDAVDLDDPALIEWRGGGAEEWGSGAGD</sequence>
<name>A0ABS0XE44_9ACTN</name>
<dbReference type="RefSeq" id="WP_190114026.1">
    <property type="nucleotide sequence ID" value="NZ_BMVR01000001.1"/>
</dbReference>
<evidence type="ECO:0000313" key="1">
    <source>
        <dbReference type="EMBL" id="MBJ3811480.1"/>
    </source>
</evidence>
<dbReference type="Proteomes" id="UP000634780">
    <property type="component" value="Unassembled WGS sequence"/>
</dbReference>
<gene>
    <name evidence="1" type="ORF">JGB26_31060</name>
</gene>
<reference evidence="1 2" key="1">
    <citation type="submission" date="2020-12" db="EMBL/GenBank/DDBJ databases">
        <title>Streptomyces typhae sp. nov., a novel endophytic actinomycete isolated from the root of cattail pollen (Typha angustifolia L.).</title>
        <authorList>
            <person name="Peng C."/>
            <person name="Liu C."/>
        </authorList>
    </citation>
    <scope>NUCLEOTIDE SEQUENCE [LARGE SCALE GENOMIC DNA]</scope>
    <source>
        <strain evidence="1 2">JCM 4753</strain>
    </source>
</reference>
<accession>A0ABS0XE44</accession>